<organism evidence="14 15">
    <name type="scientific">Paenibacillus herberti</name>
    <dbReference type="NCBI Taxonomy" id="1619309"/>
    <lineage>
        <taxon>Bacteria</taxon>
        <taxon>Bacillati</taxon>
        <taxon>Bacillota</taxon>
        <taxon>Bacilli</taxon>
        <taxon>Bacillales</taxon>
        <taxon>Paenibacillaceae</taxon>
        <taxon>Paenibacillus</taxon>
    </lineage>
</organism>
<dbReference type="GO" id="GO:0046872">
    <property type="term" value="F:metal ion binding"/>
    <property type="evidence" value="ECO:0007669"/>
    <property type="project" value="UniProtKB-KW"/>
</dbReference>
<evidence type="ECO:0000256" key="6">
    <source>
        <dbReference type="ARBA" id="ARBA00022989"/>
    </source>
</evidence>
<evidence type="ECO:0000256" key="4">
    <source>
        <dbReference type="ARBA" id="ARBA00022475"/>
    </source>
</evidence>
<feature type="transmembrane region" description="Helical" evidence="12">
    <location>
        <begin position="39"/>
        <end position="58"/>
    </location>
</feature>
<dbReference type="EMBL" id="NMUQ01000001">
    <property type="protein sequence ID" value="OXM16156.1"/>
    <property type="molecule type" value="Genomic_DNA"/>
</dbReference>
<evidence type="ECO:0000256" key="3">
    <source>
        <dbReference type="ARBA" id="ARBA00009983"/>
    </source>
</evidence>
<evidence type="ECO:0000256" key="8">
    <source>
        <dbReference type="PIRNR" id="PIRNR005091"/>
    </source>
</evidence>
<dbReference type="InterPro" id="IPR050448">
    <property type="entry name" value="OpgB/LTA_synthase_biosynth"/>
</dbReference>
<keyword evidence="10" id="KW-0479">Metal-binding</keyword>
<keyword evidence="5 12" id="KW-0812">Transmembrane</keyword>
<dbReference type="RefSeq" id="WP_089523240.1">
    <property type="nucleotide sequence ID" value="NZ_NMUQ01000001.1"/>
</dbReference>
<comment type="similarity">
    <text evidence="3 8">Belongs to the LTA synthase family.</text>
</comment>
<dbReference type="Gene3D" id="3.40.720.10">
    <property type="entry name" value="Alkaline Phosphatase, subunit A"/>
    <property type="match status" value="1"/>
</dbReference>
<evidence type="ECO:0000256" key="12">
    <source>
        <dbReference type="SAM" id="Phobius"/>
    </source>
</evidence>
<evidence type="ECO:0000256" key="9">
    <source>
        <dbReference type="PIRSR" id="PIRSR005091-1"/>
    </source>
</evidence>
<keyword evidence="6 12" id="KW-1133">Transmembrane helix</keyword>
<evidence type="ECO:0000256" key="10">
    <source>
        <dbReference type="PIRSR" id="PIRSR005091-2"/>
    </source>
</evidence>
<dbReference type="PIRSF" id="PIRSF005091">
    <property type="entry name" value="Mmb_sulf_HI1246"/>
    <property type="match status" value="1"/>
</dbReference>
<evidence type="ECO:0000256" key="7">
    <source>
        <dbReference type="ARBA" id="ARBA00023136"/>
    </source>
</evidence>
<dbReference type="AlphaFoldDB" id="A0A229P1K1"/>
<feature type="binding site" evidence="11">
    <location>
        <position position="255"/>
    </location>
    <ligand>
        <name>Mn(2+)</name>
        <dbReference type="ChEBI" id="CHEBI:29035"/>
    </ligand>
</feature>
<dbReference type="Proteomes" id="UP000215145">
    <property type="component" value="Unassembled WGS sequence"/>
</dbReference>
<feature type="domain" description="Sulfatase N-terminal" evidence="13">
    <location>
        <begin position="248"/>
        <end position="537"/>
    </location>
</feature>
<dbReference type="PANTHER" id="PTHR47371:SF3">
    <property type="entry name" value="PHOSPHOGLYCEROL TRANSFERASE I"/>
    <property type="match status" value="1"/>
</dbReference>
<dbReference type="SUPFAM" id="SSF53649">
    <property type="entry name" value="Alkaline phosphatase-like"/>
    <property type="match status" value="1"/>
</dbReference>
<sequence>MTRPLTFGKLREGRSLFIGFYLLMLFKMEWMRIELFGGLMPLPIIADALSLLALLGLVELLTPRRGKGPAYWTFNLILSLLFFAVTLYFRNFGTIATYTALGDLNQVFGVRESIDSTIRPLDYIYFVDVVSIALMWSVGRYRGRTPAGRKSLYKPVAAALFVVGAAGSLWFILDTGATKSELAQAESVGFFNFQIVNAIQTYEENKEIASGNINETIAEMVALQASYPYDTSGSEARPNGFGVIKGMNLLMIQLEAFQNFPIGLKVGGKEVTPVLNQLVKEGYYAPQFFQQIGQGNTSDAEFIANTSIYPTGAIAMSTGFGNRELPSLPRLLQAEGYQALTFHINNVGFWDRNKLYPALNFNRYYDKPYFKNDNFNSFGASDEELYKTTVDKLSVLAKEGTPFYGNLITTSNHSPFRIPQDKITLELPDTLQGTMVGDYLQSVHYADAAVGKLIERLKQEGMWDNTALVLYGDHFGLPPQEADPEFMKKELGINYSNRISRYNIPLIIRFPGQQPMTLQGTGGQLDLLPTVANLLGISLKDEGFTAFGRDLLNTDRNVIGMRYYMPTGSFINDEIVFQPGKGFEDGEAYSLDTLEPVEDFAKYREDYDYILELMGLSDQYVKLLPKR</sequence>
<dbReference type="Gene3D" id="3.30.1120.170">
    <property type="match status" value="1"/>
</dbReference>
<accession>A0A229P1K1</accession>
<dbReference type="OrthoDB" id="5901192at2"/>
<comment type="caution">
    <text evidence="14">The sequence shown here is derived from an EMBL/GenBank/DDBJ whole genome shotgun (WGS) entry which is preliminary data.</text>
</comment>
<feature type="binding site" evidence="10">
    <location>
        <position position="413"/>
    </location>
    <ligand>
        <name>substrate</name>
    </ligand>
</feature>
<dbReference type="InterPro" id="IPR017850">
    <property type="entry name" value="Alkaline_phosphatase_core_sf"/>
</dbReference>
<gene>
    <name evidence="14" type="ORF">CGZ75_05500</name>
</gene>
<feature type="transmembrane region" description="Helical" evidence="12">
    <location>
        <begin position="151"/>
        <end position="173"/>
    </location>
</feature>
<evidence type="ECO:0000256" key="2">
    <source>
        <dbReference type="ARBA" id="ARBA00004936"/>
    </source>
</evidence>
<dbReference type="InterPro" id="IPR000917">
    <property type="entry name" value="Sulfatase_N"/>
</dbReference>
<name>A0A229P1K1_9BACL</name>
<dbReference type="CDD" id="cd16015">
    <property type="entry name" value="LTA_synthase"/>
    <property type="match status" value="1"/>
</dbReference>
<feature type="binding site" evidence="11">
    <location>
        <position position="297"/>
    </location>
    <ligand>
        <name>Mn(2+)</name>
        <dbReference type="ChEBI" id="CHEBI:29035"/>
    </ligand>
</feature>
<evidence type="ECO:0000313" key="14">
    <source>
        <dbReference type="EMBL" id="OXM16156.1"/>
    </source>
</evidence>
<evidence type="ECO:0000256" key="1">
    <source>
        <dbReference type="ARBA" id="ARBA00004651"/>
    </source>
</evidence>
<comment type="subcellular location">
    <subcellularLocation>
        <location evidence="1">Cell membrane</location>
        <topology evidence="1">Multi-pass membrane protein</topology>
    </subcellularLocation>
</comment>
<evidence type="ECO:0000259" key="13">
    <source>
        <dbReference type="Pfam" id="PF00884"/>
    </source>
</evidence>
<evidence type="ECO:0000313" key="15">
    <source>
        <dbReference type="Proteomes" id="UP000215145"/>
    </source>
</evidence>
<protein>
    <submittedName>
        <fullName evidence="14">Sulfatase</fullName>
    </submittedName>
</protein>
<dbReference type="PANTHER" id="PTHR47371">
    <property type="entry name" value="LIPOTEICHOIC ACID SYNTHASE"/>
    <property type="match status" value="1"/>
</dbReference>
<feature type="active site" evidence="9">
    <location>
        <position position="297"/>
    </location>
</feature>
<feature type="transmembrane region" description="Helical" evidence="12">
    <location>
        <begin position="70"/>
        <end position="89"/>
    </location>
</feature>
<feature type="binding site" evidence="11">
    <location>
        <position position="473"/>
    </location>
    <ligand>
        <name>Mn(2+)</name>
        <dbReference type="ChEBI" id="CHEBI:29035"/>
    </ligand>
</feature>
<feature type="binding site" evidence="11">
    <location>
        <position position="474"/>
    </location>
    <ligand>
        <name>Mn(2+)</name>
        <dbReference type="ChEBI" id="CHEBI:29035"/>
    </ligand>
</feature>
<dbReference type="Pfam" id="PF00884">
    <property type="entry name" value="Sulfatase"/>
    <property type="match status" value="1"/>
</dbReference>
<dbReference type="GO" id="GO:0005886">
    <property type="term" value="C:plasma membrane"/>
    <property type="evidence" value="ECO:0007669"/>
    <property type="project" value="UniProtKB-SubCell"/>
</dbReference>
<reference evidence="14 15" key="1">
    <citation type="submission" date="2017-07" db="EMBL/GenBank/DDBJ databases">
        <title>Paenibacillus herberti R33 genome sequencing and assembly.</title>
        <authorList>
            <person name="Su W."/>
        </authorList>
    </citation>
    <scope>NUCLEOTIDE SEQUENCE [LARGE SCALE GENOMIC DNA]</scope>
    <source>
        <strain evidence="14 15">R33</strain>
    </source>
</reference>
<keyword evidence="15" id="KW-1185">Reference proteome</keyword>
<proteinExistence type="inferred from homology"/>
<dbReference type="InterPro" id="IPR012160">
    <property type="entry name" value="LtaS-like"/>
</dbReference>
<evidence type="ECO:0000256" key="5">
    <source>
        <dbReference type="ARBA" id="ARBA00022692"/>
    </source>
</evidence>
<keyword evidence="10" id="KW-0464">Manganese</keyword>
<keyword evidence="4 8" id="KW-1003">Cell membrane</keyword>
<evidence type="ECO:0000256" key="11">
    <source>
        <dbReference type="PIRSR" id="PIRSR005091-3"/>
    </source>
</evidence>
<comment type="pathway">
    <text evidence="2">Cell wall biogenesis; lipoteichoic acid biosynthesis.</text>
</comment>
<keyword evidence="7 8" id="KW-0472">Membrane</keyword>